<dbReference type="OrthoDB" id="7967436at2"/>
<dbReference type="Gene3D" id="3.30.565.10">
    <property type="entry name" value="Histidine kinase-like ATPase, C-terminal domain"/>
    <property type="match status" value="1"/>
</dbReference>
<feature type="domain" description="PAS" evidence="9">
    <location>
        <begin position="583"/>
        <end position="632"/>
    </location>
</feature>
<dbReference type="PROSITE" id="PS50113">
    <property type="entry name" value="PAC"/>
    <property type="match status" value="4"/>
</dbReference>
<dbReference type="Proteomes" id="UP000297535">
    <property type="component" value="Unassembled WGS sequence"/>
</dbReference>
<dbReference type="SMART" id="SM00448">
    <property type="entry name" value="REC"/>
    <property type="match status" value="1"/>
</dbReference>
<name>A0A4Z0NXS5_9HYPH</name>
<dbReference type="SUPFAM" id="SSF52172">
    <property type="entry name" value="CheY-like"/>
    <property type="match status" value="1"/>
</dbReference>
<dbReference type="SUPFAM" id="SSF55874">
    <property type="entry name" value="ATPase domain of HSP90 chaperone/DNA topoisomerase II/histidine kinase"/>
    <property type="match status" value="1"/>
</dbReference>
<dbReference type="PANTHER" id="PTHR43304:SF1">
    <property type="entry name" value="PAC DOMAIN-CONTAINING PROTEIN"/>
    <property type="match status" value="1"/>
</dbReference>
<evidence type="ECO:0000259" key="7">
    <source>
        <dbReference type="PROSITE" id="PS50109"/>
    </source>
</evidence>
<comment type="caution">
    <text evidence="11">The sequence shown here is derived from an EMBL/GenBank/DDBJ whole genome shotgun (WGS) entry which is preliminary data.</text>
</comment>
<dbReference type="InterPro" id="IPR004358">
    <property type="entry name" value="Sig_transdc_His_kin-like_C"/>
</dbReference>
<dbReference type="PROSITE" id="PS50110">
    <property type="entry name" value="RESPONSE_REGULATORY"/>
    <property type="match status" value="1"/>
</dbReference>
<dbReference type="Gene3D" id="3.40.50.2300">
    <property type="match status" value="1"/>
</dbReference>
<dbReference type="InterPro" id="IPR035965">
    <property type="entry name" value="PAS-like_dom_sf"/>
</dbReference>
<feature type="domain" description="PAC" evidence="10">
    <location>
        <begin position="365"/>
        <end position="421"/>
    </location>
</feature>
<dbReference type="SMART" id="SM00388">
    <property type="entry name" value="HisKA"/>
    <property type="match status" value="1"/>
</dbReference>
<dbReference type="SMART" id="SM00387">
    <property type="entry name" value="HATPase_c"/>
    <property type="match status" value="1"/>
</dbReference>
<dbReference type="RefSeq" id="WP_135412853.1">
    <property type="nucleotide sequence ID" value="NZ_SRLB01000001.1"/>
</dbReference>
<evidence type="ECO:0000256" key="1">
    <source>
        <dbReference type="ARBA" id="ARBA00000085"/>
    </source>
</evidence>
<dbReference type="InterPro" id="IPR011006">
    <property type="entry name" value="CheY-like_superfamily"/>
</dbReference>
<dbReference type="FunFam" id="3.30.450.20:FF:000099">
    <property type="entry name" value="Sensory box sensor histidine kinase"/>
    <property type="match status" value="1"/>
</dbReference>
<accession>A0A4Z0NXS5</accession>
<feature type="domain" description="Histidine kinase" evidence="7">
    <location>
        <begin position="701"/>
        <end position="921"/>
    </location>
</feature>
<evidence type="ECO:0000256" key="6">
    <source>
        <dbReference type="PROSITE-ProRule" id="PRU00169"/>
    </source>
</evidence>
<evidence type="ECO:0000256" key="2">
    <source>
        <dbReference type="ARBA" id="ARBA00012438"/>
    </source>
</evidence>
<dbReference type="InterPro" id="IPR001610">
    <property type="entry name" value="PAC"/>
</dbReference>
<dbReference type="Pfam" id="PF02518">
    <property type="entry name" value="HATPase_c"/>
    <property type="match status" value="1"/>
</dbReference>
<feature type="domain" description="PAC" evidence="10">
    <location>
        <begin position="496"/>
        <end position="549"/>
    </location>
</feature>
<dbReference type="InterPro" id="IPR052162">
    <property type="entry name" value="Sensor_kinase/Photoreceptor"/>
</dbReference>
<dbReference type="AlphaFoldDB" id="A0A4Z0NXS5"/>
<evidence type="ECO:0000313" key="11">
    <source>
        <dbReference type="EMBL" id="TGE02659.1"/>
    </source>
</evidence>
<reference evidence="11 12" key="1">
    <citation type="submission" date="2019-04" db="EMBL/GenBank/DDBJ databases">
        <authorList>
            <person name="Feng G."/>
            <person name="Zhu H."/>
        </authorList>
    </citation>
    <scope>NUCLEOTIDE SEQUENCE [LARGE SCALE GENOMIC DNA]</scope>
    <source>
        <strain evidence="11 12">6HR-1</strain>
    </source>
</reference>
<dbReference type="SMART" id="SM00086">
    <property type="entry name" value="PAC"/>
    <property type="match status" value="5"/>
</dbReference>
<keyword evidence="4" id="KW-0808">Transferase</keyword>
<feature type="domain" description="PAS" evidence="9">
    <location>
        <begin position="422"/>
        <end position="493"/>
    </location>
</feature>
<dbReference type="InterPro" id="IPR036890">
    <property type="entry name" value="HATPase_C_sf"/>
</dbReference>
<protein>
    <recommendedName>
        <fullName evidence="2">histidine kinase</fullName>
        <ecNumber evidence="2">2.7.13.3</ecNumber>
    </recommendedName>
</protein>
<dbReference type="SUPFAM" id="SSF47384">
    <property type="entry name" value="Homodimeric domain of signal transducing histidine kinase"/>
    <property type="match status" value="1"/>
</dbReference>
<dbReference type="InterPro" id="IPR000014">
    <property type="entry name" value="PAS"/>
</dbReference>
<dbReference type="InterPro" id="IPR036097">
    <property type="entry name" value="HisK_dim/P_sf"/>
</dbReference>
<dbReference type="InterPro" id="IPR005467">
    <property type="entry name" value="His_kinase_dom"/>
</dbReference>
<keyword evidence="5" id="KW-0418">Kinase</keyword>
<dbReference type="InterPro" id="IPR013656">
    <property type="entry name" value="PAS_4"/>
</dbReference>
<dbReference type="InterPro" id="IPR003594">
    <property type="entry name" value="HATPase_dom"/>
</dbReference>
<dbReference type="CDD" id="cd00082">
    <property type="entry name" value="HisKA"/>
    <property type="match status" value="1"/>
</dbReference>
<dbReference type="InterPro" id="IPR013655">
    <property type="entry name" value="PAS_fold_3"/>
</dbReference>
<feature type="domain" description="PAC" evidence="10">
    <location>
        <begin position="116"/>
        <end position="169"/>
    </location>
</feature>
<dbReference type="InterPro" id="IPR000700">
    <property type="entry name" value="PAS-assoc_C"/>
</dbReference>
<dbReference type="SMART" id="SM00091">
    <property type="entry name" value="PAS"/>
    <property type="match status" value="4"/>
</dbReference>
<evidence type="ECO:0000259" key="8">
    <source>
        <dbReference type="PROSITE" id="PS50110"/>
    </source>
</evidence>
<evidence type="ECO:0000256" key="5">
    <source>
        <dbReference type="ARBA" id="ARBA00022777"/>
    </source>
</evidence>
<keyword evidence="3 6" id="KW-0597">Phosphoprotein</keyword>
<dbReference type="Pfam" id="PF08448">
    <property type="entry name" value="PAS_4"/>
    <property type="match status" value="3"/>
</dbReference>
<dbReference type="PROSITE" id="PS50109">
    <property type="entry name" value="HIS_KIN"/>
    <property type="match status" value="1"/>
</dbReference>
<dbReference type="PANTHER" id="PTHR43304">
    <property type="entry name" value="PHYTOCHROME-LIKE PROTEIN CPH1"/>
    <property type="match status" value="1"/>
</dbReference>
<evidence type="ECO:0000259" key="10">
    <source>
        <dbReference type="PROSITE" id="PS50113"/>
    </source>
</evidence>
<comment type="catalytic activity">
    <reaction evidence="1">
        <text>ATP + protein L-histidine = ADP + protein N-phospho-L-histidine.</text>
        <dbReference type="EC" id="2.7.13.3"/>
    </reaction>
</comment>
<dbReference type="GO" id="GO:0000155">
    <property type="term" value="F:phosphorelay sensor kinase activity"/>
    <property type="evidence" value="ECO:0007669"/>
    <property type="project" value="InterPro"/>
</dbReference>
<keyword evidence="12" id="KW-1185">Reference proteome</keyword>
<dbReference type="Pfam" id="PF08447">
    <property type="entry name" value="PAS_3"/>
    <property type="match status" value="2"/>
</dbReference>
<dbReference type="Pfam" id="PF00512">
    <property type="entry name" value="HisKA"/>
    <property type="match status" value="1"/>
</dbReference>
<dbReference type="PROSITE" id="PS50112">
    <property type="entry name" value="PAS"/>
    <property type="match status" value="3"/>
</dbReference>
<dbReference type="NCBIfam" id="TIGR00229">
    <property type="entry name" value="sensory_box"/>
    <property type="match status" value="3"/>
</dbReference>
<feature type="domain" description="PAS" evidence="9">
    <location>
        <begin position="170"/>
        <end position="240"/>
    </location>
</feature>
<dbReference type="Gene3D" id="1.10.287.130">
    <property type="match status" value="1"/>
</dbReference>
<dbReference type="InterPro" id="IPR003661">
    <property type="entry name" value="HisK_dim/P_dom"/>
</dbReference>
<feature type="domain" description="PAC" evidence="10">
    <location>
        <begin position="243"/>
        <end position="295"/>
    </location>
</feature>
<dbReference type="PRINTS" id="PR00344">
    <property type="entry name" value="BCTRLSENSOR"/>
</dbReference>
<dbReference type="SUPFAM" id="SSF55785">
    <property type="entry name" value="PYP-like sensor domain (PAS domain)"/>
    <property type="match status" value="5"/>
</dbReference>
<dbReference type="EC" id="2.7.13.3" evidence="2"/>
<feature type="domain" description="Response regulatory" evidence="8">
    <location>
        <begin position="942"/>
        <end position="1052"/>
    </location>
</feature>
<evidence type="ECO:0000256" key="4">
    <source>
        <dbReference type="ARBA" id="ARBA00022679"/>
    </source>
</evidence>
<dbReference type="EMBL" id="SRLB01000001">
    <property type="protein sequence ID" value="TGE02659.1"/>
    <property type="molecule type" value="Genomic_DNA"/>
</dbReference>
<sequence>MADTQAEVFRATLLAGGECGRLIASRDWSVTSLGPIETWPQSLRTATSILLRSPVPMVMLWAEDGVMLYNDAYSVFAGGRHPQLLGSKVREGWPEVADFNDNVMRVGLSGGTLSYTDQELTLYRHGRPEQVWMDLDYSPVLDEGGQPAGVLCVLAETTERVASERGLRESEARLAAIFAAATVGLSEAGPDGRFLKVNEELCRILGRTPDELLRLGIAEVTHPEDVTRSHDAVEQAARTGKAASLDKRYLRPDGATAWANSRVTRLPDADGRPGNLLVVTVDLTERHAAEERLRASEEFNRRILASSADCIKVLDLDGRLEFMSEGGMCAMEVEDFGLIRGGYWPGFWQGEERDRAEAAVETARRGGTGRFQGFCLTLKGTPRWWDVIVNAVGGRDGRPEKLLAVSRDITATREAEERVRESEARFRLMADAVPQIVWITDAEGRAEFFNKQWSDYTGVPYEPTTASEVAATHVHPDDAEATMVAFEEARRSGGTFLVEHRIRSASGAFRWFLVRAEPYRDPATGEVVRWFGASVDIHDRKQAEEALLALNADLERQVVERSRERGLIWQHSLDMLSVIDMGSGTFDAVNPAWTAALGWSAGEMESRPYSDFVHPEDVTASDAAFAQVRQGNPVLRFENRYRTKDGGWRWLSWAAVPEGGKLYSITRDVTEEKGRRVELEAAQEALRQSQKMEAMGQLTGGVAHDFNNLLTPIVGSLDMLQRRGLGGEREQRLIAGAMQSAERAKTLVQRLLAFARRQPLQSVPVDVAKLVAGMGDLVASTTGPQIKVVVDAPETLPPALADPNQLEMALLNLSVNARDAMPEGGTLRISASAETVGPRHRAKLRPGGYVRLSVADTGAGMDEATLRRAVEPFFSTKGVGKGTGLGLSMVHGLASQLGGALTIQSKPGLGTNVELWLPHSATAPVAAEPAAEMSEAPLTRGTALLVDDEELVRMSTADMLVELGYAVIEAASGEEAMRLVEGGRHFDLLVTDHLMPGITGTDLARTVQGLRPDVPVLLVSGYAESEGVEADLPRLTKPFRKDELASSLAQLAHA</sequence>
<proteinExistence type="predicted"/>
<feature type="modified residue" description="4-aspartylphosphate" evidence="6">
    <location>
        <position position="992"/>
    </location>
</feature>
<dbReference type="Gene3D" id="3.30.450.20">
    <property type="entry name" value="PAS domain"/>
    <property type="match status" value="5"/>
</dbReference>
<dbReference type="CDD" id="cd00130">
    <property type="entry name" value="PAS"/>
    <property type="match status" value="4"/>
</dbReference>
<evidence type="ECO:0000313" key="12">
    <source>
        <dbReference type="Proteomes" id="UP000297535"/>
    </source>
</evidence>
<gene>
    <name evidence="11" type="ORF">EU555_02545</name>
</gene>
<evidence type="ECO:0000259" key="9">
    <source>
        <dbReference type="PROSITE" id="PS50112"/>
    </source>
</evidence>
<organism evidence="11 12">
    <name type="scientific">Methylobacterium nonmethylotrophicum</name>
    <dbReference type="NCBI Taxonomy" id="1141884"/>
    <lineage>
        <taxon>Bacteria</taxon>
        <taxon>Pseudomonadati</taxon>
        <taxon>Pseudomonadota</taxon>
        <taxon>Alphaproteobacteria</taxon>
        <taxon>Hyphomicrobiales</taxon>
        <taxon>Methylobacteriaceae</taxon>
        <taxon>Methylobacterium</taxon>
    </lineage>
</organism>
<dbReference type="InterPro" id="IPR001789">
    <property type="entry name" value="Sig_transdc_resp-reg_receiver"/>
</dbReference>
<evidence type="ECO:0000256" key="3">
    <source>
        <dbReference type="ARBA" id="ARBA00022553"/>
    </source>
</evidence>
<dbReference type="Pfam" id="PF00072">
    <property type="entry name" value="Response_reg"/>
    <property type="match status" value="1"/>
</dbReference>